<dbReference type="GO" id="GO:0003700">
    <property type="term" value="F:DNA-binding transcription factor activity"/>
    <property type="evidence" value="ECO:0007669"/>
    <property type="project" value="UniProtKB-UniRule"/>
</dbReference>
<reference evidence="11 12" key="1">
    <citation type="submission" date="2017-06" db="EMBL/GenBank/DDBJ databases">
        <title>Draft genome sequence of anaerobic fermentative bacterium Anaeromicrobium sediminis DY2726D isolated from West Pacific Ocean sediments.</title>
        <authorList>
            <person name="Zeng X."/>
        </authorList>
    </citation>
    <scope>NUCLEOTIDE SEQUENCE [LARGE SCALE GENOMIC DNA]</scope>
    <source>
        <strain evidence="11 12">DY2726D</strain>
    </source>
</reference>
<organism evidence="11 12">
    <name type="scientific">Anaeromicrobium sediminis</name>
    <dbReference type="NCBI Taxonomy" id="1478221"/>
    <lineage>
        <taxon>Bacteria</taxon>
        <taxon>Bacillati</taxon>
        <taxon>Bacillota</taxon>
        <taxon>Clostridia</taxon>
        <taxon>Peptostreptococcales</taxon>
        <taxon>Thermotaleaceae</taxon>
        <taxon>Anaeromicrobium</taxon>
    </lineage>
</organism>
<dbReference type="AlphaFoldDB" id="A0A267MQC2"/>
<evidence type="ECO:0000256" key="1">
    <source>
        <dbReference type="ARBA" id="ARBA00004496"/>
    </source>
</evidence>
<dbReference type="PRINTS" id="PR01467">
    <property type="entry name" value="ARGREPRESSOR"/>
</dbReference>
<gene>
    <name evidence="7" type="primary">argR</name>
    <name evidence="11" type="ORF">CCE28_00645</name>
</gene>
<dbReference type="OrthoDB" id="9807089at2"/>
<dbReference type="NCBIfam" id="NF001680">
    <property type="entry name" value="PRK00441.1"/>
    <property type="match status" value="1"/>
</dbReference>
<comment type="caution">
    <text evidence="11">The sequence shown here is derived from an EMBL/GenBank/DDBJ whole genome shotgun (WGS) entry which is preliminary data.</text>
</comment>
<dbReference type="GO" id="GO:0006526">
    <property type="term" value="P:L-arginine biosynthetic process"/>
    <property type="evidence" value="ECO:0007669"/>
    <property type="project" value="UniProtKB-UniPathway"/>
</dbReference>
<accession>A0A267MQC2</accession>
<dbReference type="Pfam" id="PF02863">
    <property type="entry name" value="Arg_repressor_C"/>
    <property type="match status" value="1"/>
</dbReference>
<dbReference type="GO" id="GO:0005737">
    <property type="term" value="C:cytoplasm"/>
    <property type="evidence" value="ECO:0007669"/>
    <property type="project" value="UniProtKB-SubCell"/>
</dbReference>
<evidence type="ECO:0000256" key="6">
    <source>
        <dbReference type="ARBA" id="ARBA00023163"/>
    </source>
</evidence>
<evidence type="ECO:0000256" key="4">
    <source>
        <dbReference type="ARBA" id="ARBA00023015"/>
    </source>
</evidence>
<evidence type="ECO:0000256" key="3">
    <source>
        <dbReference type="ARBA" id="ARBA00022490"/>
    </source>
</evidence>
<protein>
    <recommendedName>
        <fullName evidence="7 8">Arginine repressor</fullName>
    </recommendedName>
</protein>
<comment type="pathway">
    <text evidence="7">Amino-acid biosynthesis; L-arginine biosynthesis [regulation].</text>
</comment>
<comment type="similarity">
    <text evidence="2 7">Belongs to the ArgR family.</text>
</comment>
<name>A0A267MQC2_9FIRM</name>
<comment type="function">
    <text evidence="7">Regulates arginine biosynthesis genes.</text>
</comment>
<dbReference type="InterPro" id="IPR036388">
    <property type="entry name" value="WH-like_DNA-bd_sf"/>
</dbReference>
<keyword evidence="5 7" id="KW-0238">DNA-binding</keyword>
<dbReference type="SUPFAM" id="SSF46785">
    <property type="entry name" value="Winged helix' DNA-binding domain"/>
    <property type="match status" value="1"/>
</dbReference>
<keyword evidence="7" id="KW-0028">Amino-acid biosynthesis</keyword>
<evidence type="ECO:0000256" key="8">
    <source>
        <dbReference type="NCBIfam" id="TIGR01529"/>
    </source>
</evidence>
<dbReference type="GO" id="GO:0034618">
    <property type="term" value="F:arginine binding"/>
    <property type="evidence" value="ECO:0007669"/>
    <property type="project" value="InterPro"/>
</dbReference>
<feature type="domain" description="Arginine repressor DNA-binding" evidence="9">
    <location>
        <begin position="2"/>
        <end position="65"/>
    </location>
</feature>
<dbReference type="UniPathway" id="UPA00068"/>
<dbReference type="InterPro" id="IPR036390">
    <property type="entry name" value="WH_DNA-bd_sf"/>
</dbReference>
<dbReference type="InterPro" id="IPR020900">
    <property type="entry name" value="Arg_repress_DNA-bd"/>
</dbReference>
<dbReference type="Proteomes" id="UP000216024">
    <property type="component" value="Unassembled WGS sequence"/>
</dbReference>
<dbReference type="InterPro" id="IPR036251">
    <property type="entry name" value="Arg_repress_C_sf"/>
</dbReference>
<dbReference type="PANTHER" id="PTHR34471">
    <property type="entry name" value="ARGININE REPRESSOR"/>
    <property type="match status" value="1"/>
</dbReference>
<dbReference type="GO" id="GO:1900079">
    <property type="term" value="P:regulation of arginine biosynthetic process"/>
    <property type="evidence" value="ECO:0007669"/>
    <property type="project" value="UniProtKB-UniRule"/>
</dbReference>
<dbReference type="GO" id="GO:0003677">
    <property type="term" value="F:DNA binding"/>
    <property type="evidence" value="ECO:0007669"/>
    <property type="project" value="UniProtKB-KW"/>
</dbReference>
<dbReference type="InterPro" id="IPR001669">
    <property type="entry name" value="Arg_repress"/>
</dbReference>
<keyword evidence="7" id="KW-0678">Repressor</keyword>
<dbReference type="Pfam" id="PF01316">
    <property type="entry name" value="Arg_repressor"/>
    <property type="match status" value="1"/>
</dbReference>
<proteinExistence type="inferred from homology"/>
<feature type="domain" description="Arginine repressor C-terminal" evidence="10">
    <location>
        <begin position="79"/>
        <end position="146"/>
    </location>
</feature>
<dbReference type="HAMAP" id="MF_00173">
    <property type="entry name" value="Arg_repressor"/>
    <property type="match status" value="1"/>
</dbReference>
<keyword evidence="7" id="KW-0055">Arginine biosynthesis</keyword>
<evidence type="ECO:0000256" key="5">
    <source>
        <dbReference type="ARBA" id="ARBA00023125"/>
    </source>
</evidence>
<dbReference type="InterPro" id="IPR020899">
    <property type="entry name" value="Arg_repress_C"/>
</dbReference>
<sequence>MKYSRHAKILELIEIYEIETQEELSEFLKENGFNVTQATVSRDIKELRLIKVLALNGKYKYATMKLQESSASNRLVKIFKDSILSIDKSGNIVVLKTLTGAGQAACAAIDALNIKDIVGTIAGDDTIFILARTEDCVGELVEQFKKLMY</sequence>
<dbReference type="NCBIfam" id="TIGR01529">
    <property type="entry name" value="argR_whole"/>
    <property type="match status" value="1"/>
</dbReference>
<dbReference type="PANTHER" id="PTHR34471:SF1">
    <property type="entry name" value="ARGININE REPRESSOR"/>
    <property type="match status" value="1"/>
</dbReference>
<dbReference type="EMBL" id="NIBG01000001">
    <property type="protein sequence ID" value="PAB60973.1"/>
    <property type="molecule type" value="Genomic_DNA"/>
</dbReference>
<comment type="subcellular location">
    <subcellularLocation>
        <location evidence="1 7">Cytoplasm</location>
    </subcellularLocation>
</comment>
<dbReference type="SUPFAM" id="SSF55252">
    <property type="entry name" value="C-terminal domain of arginine repressor"/>
    <property type="match status" value="1"/>
</dbReference>
<keyword evidence="4 7" id="KW-0805">Transcription regulation</keyword>
<evidence type="ECO:0000259" key="9">
    <source>
        <dbReference type="Pfam" id="PF01316"/>
    </source>
</evidence>
<keyword evidence="6 7" id="KW-0804">Transcription</keyword>
<keyword evidence="3 7" id="KW-0963">Cytoplasm</keyword>
<dbReference type="Gene3D" id="3.30.1360.40">
    <property type="match status" value="1"/>
</dbReference>
<evidence type="ECO:0000256" key="2">
    <source>
        <dbReference type="ARBA" id="ARBA00008316"/>
    </source>
</evidence>
<dbReference type="Gene3D" id="1.10.10.10">
    <property type="entry name" value="Winged helix-like DNA-binding domain superfamily/Winged helix DNA-binding domain"/>
    <property type="match status" value="1"/>
</dbReference>
<dbReference type="GO" id="GO:0051259">
    <property type="term" value="P:protein complex oligomerization"/>
    <property type="evidence" value="ECO:0007669"/>
    <property type="project" value="InterPro"/>
</dbReference>
<evidence type="ECO:0000313" key="11">
    <source>
        <dbReference type="EMBL" id="PAB60973.1"/>
    </source>
</evidence>
<dbReference type="RefSeq" id="WP_095129940.1">
    <property type="nucleotide sequence ID" value="NZ_NIBG01000001.1"/>
</dbReference>
<evidence type="ECO:0000313" key="12">
    <source>
        <dbReference type="Proteomes" id="UP000216024"/>
    </source>
</evidence>
<evidence type="ECO:0000259" key="10">
    <source>
        <dbReference type="Pfam" id="PF02863"/>
    </source>
</evidence>
<evidence type="ECO:0000256" key="7">
    <source>
        <dbReference type="HAMAP-Rule" id="MF_00173"/>
    </source>
</evidence>
<keyword evidence="12" id="KW-1185">Reference proteome</keyword>